<sequence>MPRGGYFQGPLGPRLAPYVGEIRIGNGRLRLGDRRDHGDQFFFSPKKGDHVAQAFGPPGFAPLHQGDFVSVVRRHEEGNSRIPGENGRADGPADAPEAPVQGQLAEKNCPWDLRNASHGSGDAEGDWKVQDGSLFRQVRRGEVHRNPPPDGKTEGPEGRPHPLLGLPDRRIGQADNGDGEQAPGDFRLHLHPQGLHALQGNAPDGIHVRYAPAVTSSNRSTDASLPG</sequence>
<evidence type="ECO:0000256" key="1">
    <source>
        <dbReference type="SAM" id="MobiDB-lite"/>
    </source>
</evidence>
<organism evidence="2">
    <name type="scientific">bioreactor metagenome</name>
    <dbReference type="NCBI Taxonomy" id="1076179"/>
    <lineage>
        <taxon>unclassified sequences</taxon>
        <taxon>metagenomes</taxon>
        <taxon>ecological metagenomes</taxon>
    </lineage>
</organism>
<protein>
    <submittedName>
        <fullName evidence="2">Uncharacterized protein</fullName>
    </submittedName>
</protein>
<dbReference type="AlphaFoldDB" id="A0A644VKW8"/>
<dbReference type="EMBL" id="VSSQ01000346">
    <property type="protein sequence ID" value="MPL92049.1"/>
    <property type="molecule type" value="Genomic_DNA"/>
</dbReference>
<gene>
    <name evidence="2" type="ORF">SDC9_38140</name>
</gene>
<feature type="compositionally biased region" description="Basic and acidic residues" evidence="1">
    <location>
        <begin position="139"/>
        <end position="160"/>
    </location>
</feature>
<feature type="region of interest" description="Disordered" evidence="1">
    <location>
        <begin position="78"/>
        <end position="100"/>
    </location>
</feature>
<reference evidence="2" key="1">
    <citation type="submission" date="2019-08" db="EMBL/GenBank/DDBJ databases">
        <authorList>
            <person name="Kucharzyk K."/>
            <person name="Murdoch R.W."/>
            <person name="Higgins S."/>
            <person name="Loffler F."/>
        </authorList>
    </citation>
    <scope>NUCLEOTIDE SEQUENCE</scope>
</reference>
<evidence type="ECO:0000313" key="2">
    <source>
        <dbReference type="EMBL" id="MPL92049.1"/>
    </source>
</evidence>
<accession>A0A644VKW8</accession>
<feature type="region of interest" description="Disordered" evidence="1">
    <location>
        <begin position="137"/>
        <end position="187"/>
    </location>
</feature>
<proteinExistence type="predicted"/>
<comment type="caution">
    <text evidence="2">The sequence shown here is derived from an EMBL/GenBank/DDBJ whole genome shotgun (WGS) entry which is preliminary data.</text>
</comment>
<name>A0A644VKW8_9ZZZZ</name>